<dbReference type="InterPro" id="IPR029066">
    <property type="entry name" value="PLP-binding_barrel"/>
</dbReference>
<keyword evidence="5" id="KW-0479">Metal-binding</keyword>
<dbReference type="GeneID" id="54295715"/>
<dbReference type="GO" id="GO:0036088">
    <property type="term" value="P:D-serine catabolic process"/>
    <property type="evidence" value="ECO:0007669"/>
    <property type="project" value="TreeGrafter"/>
</dbReference>
<dbReference type="InterPro" id="IPR051466">
    <property type="entry name" value="D-amino_acid_metab_enzyme"/>
</dbReference>
<evidence type="ECO:0000313" key="16">
    <source>
        <dbReference type="Proteomes" id="UP000799438"/>
    </source>
</evidence>
<keyword evidence="4" id="KW-0216">Detoxification</keyword>
<dbReference type="GO" id="GO:0009636">
    <property type="term" value="P:response to toxic substance"/>
    <property type="evidence" value="ECO:0007669"/>
    <property type="project" value="UniProtKB-KW"/>
</dbReference>
<dbReference type="PANTHER" id="PTHR28004">
    <property type="entry name" value="ZGC:162816-RELATED"/>
    <property type="match status" value="1"/>
</dbReference>
<evidence type="ECO:0000256" key="3">
    <source>
        <dbReference type="ARBA" id="ARBA00005323"/>
    </source>
</evidence>
<evidence type="ECO:0000256" key="1">
    <source>
        <dbReference type="ARBA" id="ARBA00001933"/>
    </source>
</evidence>
<dbReference type="FunFam" id="3.20.20.10:FF:000016">
    <property type="entry name" value="D-serine dehydratase"/>
    <property type="match status" value="1"/>
</dbReference>
<comment type="cofactor">
    <cofactor evidence="2">
        <name>Zn(2+)</name>
        <dbReference type="ChEBI" id="CHEBI:29105"/>
    </cofactor>
</comment>
<dbReference type="InterPro" id="IPR001608">
    <property type="entry name" value="Ala_racemase_N"/>
</dbReference>
<dbReference type="OrthoDB" id="20198at2759"/>
<organism evidence="15 16">
    <name type="scientific">Aplosporella prunicola CBS 121167</name>
    <dbReference type="NCBI Taxonomy" id="1176127"/>
    <lineage>
        <taxon>Eukaryota</taxon>
        <taxon>Fungi</taxon>
        <taxon>Dikarya</taxon>
        <taxon>Ascomycota</taxon>
        <taxon>Pezizomycotina</taxon>
        <taxon>Dothideomycetes</taxon>
        <taxon>Dothideomycetes incertae sedis</taxon>
        <taxon>Botryosphaeriales</taxon>
        <taxon>Aplosporellaceae</taxon>
        <taxon>Aplosporella</taxon>
    </lineage>
</organism>
<keyword evidence="7" id="KW-0663">Pyridoxal phosphate</keyword>
<dbReference type="SUPFAM" id="SSF51419">
    <property type="entry name" value="PLP-binding barrel"/>
    <property type="match status" value="1"/>
</dbReference>
<comment type="similarity">
    <text evidence="3">Belongs to the DSD1 family.</text>
</comment>
<evidence type="ECO:0000256" key="12">
    <source>
        <dbReference type="ARBA" id="ARBA00069616"/>
    </source>
</evidence>
<dbReference type="Gene3D" id="2.40.37.20">
    <property type="entry name" value="D-serine dehydratase-like domain"/>
    <property type="match status" value="1"/>
</dbReference>
<dbReference type="Pfam" id="PF14031">
    <property type="entry name" value="D-ser_dehydrat"/>
    <property type="match status" value="1"/>
</dbReference>
<evidence type="ECO:0000256" key="4">
    <source>
        <dbReference type="ARBA" id="ARBA00022575"/>
    </source>
</evidence>
<evidence type="ECO:0000256" key="10">
    <source>
        <dbReference type="ARBA" id="ARBA00055764"/>
    </source>
</evidence>
<evidence type="ECO:0000256" key="11">
    <source>
        <dbReference type="ARBA" id="ARBA00066349"/>
    </source>
</evidence>
<evidence type="ECO:0000256" key="8">
    <source>
        <dbReference type="ARBA" id="ARBA00023239"/>
    </source>
</evidence>
<evidence type="ECO:0000259" key="14">
    <source>
        <dbReference type="SMART" id="SM01119"/>
    </source>
</evidence>
<dbReference type="SMART" id="SM01119">
    <property type="entry name" value="D-ser_dehydrat"/>
    <property type="match status" value="1"/>
</dbReference>
<keyword evidence="6" id="KW-0862">Zinc</keyword>
<evidence type="ECO:0000256" key="9">
    <source>
        <dbReference type="ARBA" id="ARBA00051198"/>
    </source>
</evidence>
<evidence type="ECO:0000256" key="2">
    <source>
        <dbReference type="ARBA" id="ARBA00001947"/>
    </source>
</evidence>
<comment type="function">
    <text evidence="10">Catalyzes the conversion of D-serine to pyruvate and ammonia. May play a role in D-serine detoxification.</text>
</comment>
<evidence type="ECO:0000256" key="5">
    <source>
        <dbReference type="ARBA" id="ARBA00022723"/>
    </source>
</evidence>
<dbReference type="PANTHER" id="PTHR28004:SF2">
    <property type="entry name" value="D-SERINE DEHYDRATASE"/>
    <property type="match status" value="1"/>
</dbReference>
<dbReference type="GO" id="GO:0046872">
    <property type="term" value="F:metal ion binding"/>
    <property type="evidence" value="ECO:0007669"/>
    <property type="project" value="UniProtKB-KW"/>
</dbReference>
<feature type="domain" description="D-serine dehydratase-like" evidence="14">
    <location>
        <begin position="326"/>
        <end position="427"/>
    </location>
</feature>
<reference evidence="15" key="1">
    <citation type="journal article" date="2020" name="Stud. Mycol.">
        <title>101 Dothideomycetes genomes: a test case for predicting lifestyles and emergence of pathogens.</title>
        <authorList>
            <person name="Haridas S."/>
            <person name="Albert R."/>
            <person name="Binder M."/>
            <person name="Bloem J."/>
            <person name="Labutti K."/>
            <person name="Salamov A."/>
            <person name="Andreopoulos B."/>
            <person name="Baker S."/>
            <person name="Barry K."/>
            <person name="Bills G."/>
            <person name="Bluhm B."/>
            <person name="Cannon C."/>
            <person name="Castanera R."/>
            <person name="Culley D."/>
            <person name="Daum C."/>
            <person name="Ezra D."/>
            <person name="Gonzalez J."/>
            <person name="Henrissat B."/>
            <person name="Kuo A."/>
            <person name="Liang C."/>
            <person name="Lipzen A."/>
            <person name="Lutzoni F."/>
            <person name="Magnuson J."/>
            <person name="Mondo S."/>
            <person name="Nolan M."/>
            <person name="Ohm R."/>
            <person name="Pangilinan J."/>
            <person name="Park H.-J."/>
            <person name="Ramirez L."/>
            <person name="Alfaro M."/>
            <person name="Sun H."/>
            <person name="Tritt A."/>
            <person name="Yoshinaga Y."/>
            <person name="Zwiers L.-H."/>
            <person name="Turgeon B."/>
            <person name="Goodwin S."/>
            <person name="Spatafora J."/>
            <person name="Crous P."/>
            <person name="Grigoriev I."/>
        </authorList>
    </citation>
    <scope>NUCLEOTIDE SEQUENCE</scope>
    <source>
        <strain evidence="15">CBS 121167</strain>
    </source>
</reference>
<dbReference type="Gene3D" id="3.20.20.10">
    <property type="entry name" value="Alanine racemase"/>
    <property type="match status" value="1"/>
</dbReference>
<comment type="cofactor">
    <cofactor evidence="1">
        <name>pyridoxal 5'-phosphate</name>
        <dbReference type="ChEBI" id="CHEBI:597326"/>
    </cofactor>
</comment>
<proteinExistence type="inferred from homology"/>
<comment type="catalytic activity">
    <reaction evidence="9">
        <text>D-serine = pyruvate + NH4(+)</text>
        <dbReference type="Rhea" id="RHEA:13977"/>
        <dbReference type="ChEBI" id="CHEBI:15361"/>
        <dbReference type="ChEBI" id="CHEBI:28938"/>
        <dbReference type="ChEBI" id="CHEBI:35247"/>
        <dbReference type="EC" id="4.3.1.18"/>
    </reaction>
    <physiologicalReaction direction="left-to-right" evidence="9">
        <dbReference type="Rhea" id="RHEA:13978"/>
    </physiologicalReaction>
</comment>
<evidence type="ECO:0000256" key="7">
    <source>
        <dbReference type="ARBA" id="ARBA00022898"/>
    </source>
</evidence>
<evidence type="ECO:0000313" key="15">
    <source>
        <dbReference type="EMBL" id="KAF2140815.1"/>
    </source>
</evidence>
<dbReference type="EMBL" id="ML995488">
    <property type="protein sequence ID" value="KAF2140815.1"/>
    <property type="molecule type" value="Genomic_DNA"/>
</dbReference>
<evidence type="ECO:0000256" key="13">
    <source>
        <dbReference type="ARBA" id="ARBA00075219"/>
    </source>
</evidence>
<accession>A0A6A6BC41</accession>
<protein>
    <recommendedName>
        <fullName evidence="12">D-serine dehydratase</fullName>
        <ecNumber evidence="11">4.3.1.18</ecNumber>
    </recommendedName>
    <alternativeName>
        <fullName evidence="13">D-serine deaminase</fullName>
    </alternativeName>
</protein>
<dbReference type="Pfam" id="PF01168">
    <property type="entry name" value="Ala_racemase_N"/>
    <property type="match status" value="1"/>
</dbReference>
<gene>
    <name evidence="15" type="ORF">K452DRAFT_251543</name>
</gene>
<name>A0A6A6BC41_9PEZI</name>
<dbReference type="AlphaFoldDB" id="A0A6A6BC41"/>
<dbReference type="RefSeq" id="XP_033396528.1">
    <property type="nucleotide sequence ID" value="XM_033538219.1"/>
</dbReference>
<dbReference type="InterPro" id="IPR042208">
    <property type="entry name" value="D-ser_dehydrat-like_sf"/>
</dbReference>
<keyword evidence="8" id="KW-0456">Lyase</keyword>
<dbReference type="InterPro" id="IPR026956">
    <property type="entry name" value="D-ser_dehydrat-like_dom"/>
</dbReference>
<dbReference type="GO" id="GO:0008721">
    <property type="term" value="F:D-serine ammonia-lyase activity"/>
    <property type="evidence" value="ECO:0007669"/>
    <property type="project" value="UniProtKB-EC"/>
</dbReference>
<dbReference type="EC" id="4.3.1.18" evidence="11"/>
<sequence>MDLTPEYMNTFIGRPATELPTPAFVLSKDVLDRNVQRLLDDVEAAGVGFRPHVKTLKCTEITRQMLGPHTSAVASTLREMRALLPLAREENDHGKPRLTSVLYGVPLRPGALPELQGMRRHVDVEVLLDHDAQVDALEDFVVSVVANGTTTNGTATNGTNGTHAPATAPWPAFIKIDMGTSRAGLTLSSPRLPALVARVTSSPAIRFRGFYTHAGHAYSARSASATATYLADELGALRKAAALVPSKTLHTQPGDGETAAAAEAAAETAPLTLSLGSTPTAHALSSLSSSLTQLPPGWQLELHAGNFPVNDLQQLGTRAVQRRDMAARVLAECCSVYPERDEALLNAGVVALGREAGPLGGWARVAAGSGGGGDWVLGRLSQEHGILVREGEGRKVEEAFKVGQKVWLDIQHACITAAAYPCYFVVDEGDVVCEVWWPWRGW</sequence>
<keyword evidence="16" id="KW-1185">Reference proteome</keyword>
<evidence type="ECO:0000256" key="6">
    <source>
        <dbReference type="ARBA" id="ARBA00022833"/>
    </source>
</evidence>
<dbReference type="Proteomes" id="UP000799438">
    <property type="component" value="Unassembled WGS sequence"/>
</dbReference>